<evidence type="ECO:0000313" key="7">
    <source>
        <dbReference type="EMBL" id="EJX04628.1"/>
    </source>
</evidence>
<dbReference type="GO" id="GO:0004519">
    <property type="term" value="F:endonuclease activity"/>
    <property type="evidence" value="ECO:0007669"/>
    <property type="project" value="UniProtKB-KW"/>
</dbReference>
<dbReference type="AlphaFoldDB" id="J9GQB1"/>
<dbReference type="PANTHER" id="PTHR38039:SF1">
    <property type="entry name" value="TOXIN YOEB"/>
    <property type="match status" value="1"/>
</dbReference>
<keyword evidence="3" id="KW-0540">Nuclease</keyword>
<dbReference type="Gene3D" id="3.30.2310.20">
    <property type="entry name" value="RelE-like"/>
    <property type="match status" value="1"/>
</dbReference>
<organism evidence="7">
    <name type="scientific">gut metagenome</name>
    <dbReference type="NCBI Taxonomy" id="749906"/>
    <lineage>
        <taxon>unclassified sequences</taxon>
        <taxon>metagenomes</taxon>
        <taxon>organismal metagenomes</taxon>
    </lineage>
</organism>
<dbReference type="InterPro" id="IPR035093">
    <property type="entry name" value="RelE/ParE_toxin_dom_sf"/>
</dbReference>
<dbReference type="SUPFAM" id="SSF143011">
    <property type="entry name" value="RelE-like"/>
    <property type="match status" value="1"/>
</dbReference>
<keyword evidence="5" id="KW-0378">Hydrolase</keyword>
<evidence type="ECO:0000256" key="4">
    <source>
        <dbReference type="ARBA" id="ARBA00022759"/>
    </source>
</evidence>
<dbReference type="GO" id="GO:0016787">
    <property type="term" value="F:hydrolase activity"/>
    <property type="evidence" value="ECO:0007669"/>
    <property type="project" value="UniProtKB-KW"/>
</dbReference>
<dbReference type="Pfam" id="PF06769">
    <property type="entry name" value="YoeB_toxin"/>
    <property type="match status" value="1"/>
</dbReference>
<sequence>MLFKKLEKVLKDIMEHPRTGIGHPEPLIGGGDTKYSRHITAQDRIIYDINDEQILVLVIEVEGHYGDK</sequence>
<proteinExistence type="inferred from homology"/>
<evidence type="ECO:0000256" key="2">
    <source>
        <dbReference type="ARBA" id="ARBA00022649"/>
    </source>
</evidence>
<evidence type="ECO:0000256" key="5">
    <source>
        <dbReference type="ARBA" id="ARBA00022801"/>
    </source>
</evidence>
<keyword evidence="2" id="KW-1277">Toxin-antitoxin system</keyword>
<accession>J9GQB1</accession>
<evidence type="ECO:0000256" key="1">
    <source>
        <dbReference type="ARBA" id="ARBA00008172"/>
    </source>
</evidence>
<reference evidence="7" key="1">
    <citation type="journal article" date="2012" name="PLoS ONE">
        <title>Gene sets for utilization of primary and secondary nutrition supplies in the distal gut of endangered iberian lynx.</title>
        <authorList>
            <person name="Alcaide M."/>
            <person name="Messina E."/>
            <person name="Richter M."/>
            <person name="Bargiela R."/>
            <person name="Peplies J."/>
            <person name="Huws S.A."/>
            <person name="Newbold C.J."/>
            <person name="Golyshin P.N."/>
            <person name="Simon M.A."/>
            <person name="Lopez G."/>
            <person name="Yakimov M.M."/>
            <person name="Ferrer M."/>
        </authorList>
    </citation>
    <scope>NUCLEOTIDE SEQUENCE</scope>
</reference>
<comment type="caution">
    <text evidence="7">The sequence shown here is derived from an EMBL/GenBank/DDBJ whole genome shotgun (WGS) entry which is preliminary data.</text>
</comment>
<comment type="similarity">
    <text evidence="1">Belongs to the YoeB family.</text>
</comment>
<keyword evidence="4" id="KW-0255">Endonuclease</keyword>
<evidence type="ECO:0000256" key="3">
    <source>
        <dbReference type="ARBA" id="ARBA00022722"/>
    </source>
</evidence>
<gene>
    <name evidence="7" type="ORF">EVA_07265</name>
</gene>
<dbReference type="EMBL" id="AMCI01001747">
    <property type="protein sequence ID" value="EJX04628.1"/>
    <property type="molecule type" value="Genomic_DNA"/>
</dbReference>
<dbReference type="InterPro" id="IPR009614">
    <property type="entry name" value="YoeB_toxin"/>
</dbReference>
<dbReference type="GO" id="GO:0006401">
    <property type="term" value="P:RNA catabolic process"/>
    <property type="evidence" value="ECO:0007669"/>
    <property type="project" value="InterPro"/>
</dbReference>
<dbReference type="PANTHER" id="PTHR38039">
    <property type="entry name" value="TOXIN YOEB"/>
    <property type="match status" value="1"/>
</dbReference>
<name>J9GQB1_9ZZZZ</name>
<evidence type="ECO:0000256" key="6">
    <source>
        <dbReference type="ARBA" id="ARBA00030388"/>
    </source>
</evidence>
<protein>
    <recommendedName>
        <fullName evidence="6">Putative mRNA interferase YoeB</fullName>
    </recommendedName>
</protein>